<evidence type="ECO:0000313" key="11">
    <source>
        <dbReference type="Proteomes" id="UP000460435"/>
    </source>
</evidence>
<dbReference type="GO" id="GO:0005975">
    <property type="term" value="P:carbohydrate metabolic process"/>
    <property type="evidence" value="ECO:0007669"/>
    <property type="project" value="InterPro"/>
</dbReference>
<dbReference type="GO" id="GO:0016020">
    <property type="term" value="C:membrane"/>
    <property type="evidence" value="ECO:0007669"/>
    <property type="project" value="TreeGrafter"/>
</dbReference>
<feature type="active site" description="Proton donor" evidence="6">
    <location>
        <position position="317"/>
    </location>
</feature>
<dbReference type="EC" id="3.2.1.52" evidence="3"/>
<evidence type="ECO:0000256" key="6">
    <source>
        <dbReference type="PIRSR" id="PIRSR625705-1"/>
    </source>
</evidence>
<comment type="similarity">
    <text evidence="2">Belongs to the glycosyl hydrolase 20 family.</text>
</comment>
<evidence type="ECO:0000256" key="4">
    <source>
        <dbReference type="ARBA" id="ARBA00022801"/>
    </source>
</evidence>
<comment type="catalytic activity">
    <reaction evidence="1">
        <text>Hydrolysis of terminal non-reducing N-acetyl-D-hexosamine residues in N-acetyl-beta-D-hexosaminides.</text>
        <dbReference type="EC" id="3.2.1.52"/>
    </reaction>
</comment>
<keyword evidence="5" id="KW-0326">Glycosidase</keyword>
<evidence type="ECO:0000256" key="1">
    <source>
        <dbReference type="ARBA" id="ARBA00001231"/>
    </source>
</evidence>
<dbReference type="InterPro" id="IPR029018">
    <property type="entry name" value="Hex-like_dom2"/>
</dbReference>
<protein>
    <recommendedName>
        <fullName evidence="3">beta-N-acetylhexosaminidase</fullName>
        <ecNumber evidence="3">3.2.1.52</ecNumber>
    </recommendedName>
</protein>
<dbReference type="InterPro" id="IPR015882">
    <property type="entry name" value="HEX_bac_N"/>
</dbReference>
<accession>A0A7K3MB32</accession>
<dbReference type="SUPFAM" id="SSF51445">
    <property type="entry name" value="(Trans)glycosidases"/>
    <property type="match status" value="1"/>
</dbReference>
<dbReference type="PRINTS" id="PR00738">
    <property type="entry name" value="GLHYDRLASE20"/>
</dbReference>
<organism evidence="10 11">
    <name type="scientific">Phytoactinopolyspora mesophila</name>
    <dbReference type="NCBI Taxonomy" id="2650750"/>
    <lineage>
        <taxon>Bacteria</taxon>
        <taxon>Bacillati</taxon>
        <taxon>Actinomycetota</taxon>
        <taxon>Actinomycetes</taxon>
        <taxon>Jiangellales</taxon>
        <taxon>Jiangellaceae</taxon>
        <taxon>Phytoactinopolyspora</taxon>
    </lineage>
</organism>
<dbReference type="PIRSF" id="PIRSF001093">
    <property type="entry name" value="B-hxosamndse_ab_euk"/>
    <property type="match status" value="1"/>
</dbReference>
<dbReference type="InterPro" id="IPR017853">
    <property type="entry name" value="GH"/>
</dbReference>
<dbReference type="AlphaFoldDB" id="A0A7K3MB32"/>
<dbReference type="CDD" id="cd06563">
    <property type="entry name" value="GH20_chitobiase-like"/>
    <property type="match status" value="1"/>
</dbReference>
<keyword evidence="11" id="KW-1185">Reference proteome</keyword>
<dbReference type="Proteomes" id="UP000460435">
    <property type="component" value="Unassembled WGS sequence"/>
</dbReference>
<dbReference type="SUPFAM" id="SSF55545">
    <property type="entry name" value="beta-N-acetylhexosaminidase-like domain"/>
    <property type="match status" value="1"/>
</dbReference>
<feature type="domain" description="Glycoside hydrolase family 20 catalytic" evidence="8">
    <location>
        <begin position="142"/>
        <end position="492"/>
    </location>
</feature>
<feature type="domain" description="Beta-hexosaminidase bacterial type N-terminal" evidence="9">
    <location>
        <begin position="4"/>
        <end position="138"/>
    </location>
</feature>
<evidence type="ECO:0000256" key="2">
    <source>
        <dbReference type="ARBA" id="ARBA00006285"/>
    </source>
</evidence>
<evidence type="ECO:0000256" key="5">
    <source>
        <dbReference type="ARBA" id="ARBA00023295"/>
    </source>
</evidence>
<dbReference type="PANTHER" id="PTHR22600">
    <property type="entry name" value="BETA-HEXOSAMINIDASE"/>
    <property type="match status" value="1"/>
</dbReference>
<feature type="region of interest" description="Disordered" evidence="7">
    <location>
        <begin position="522"/>
        <end position="542"/>
    </location>
</feature>
<dbReference type="Gene3D" id="3.30.379.10">
    <property type="entry name" value="Chitobiase/beta-hexosaminidase domain 2-like"/>
    <property type="match status" value="1"/>
</dbReference>
<evidence type="ECO:0000259" key="8">
    <source>
        <dbReference type="Pfam" id="PF00728"/>
    </source>
</evidence>
<dbReference type="Gene3D" id="3.20.20.80">
    <property type="entry name" value="Glycosidases"/>
    <property type="match status" value="1"/>
</dbReference>
<comment type="caution">
    <text evidence="10">The sequence shown here is derived from an EMBL/GenBank/DDBJ whole genome shotgun (WGS) entry which is preliminary data.</text>
</comment>
<sequence length="542" mass="58942">MPVELIPLPLSVSEHSGAFAVSADTVLVAQGAATAAAWLLHDALRAGTGHALPVVSDSGGAPAITFVVDEDPTLRFPSTTAERYRLEVRHDGATIHAAHPAGAVRAVQVIRQLLPADTLRAAPVTDTPVELPCVTIEDEPRFAWRGVMLDVARHFQPKEFLLRLIDIAALHQFNVVHLHLTDDQGWRLEVPGWPKLTEIASWRTETVVGHARDNQGSDGTPHGGFYTTADLKEVVAYAAARQITVVPEVDLPGHVRAALAAYPELGNTDAHKPVATTFGVFDEVLAPTDESLRFARDVFDVVVDIFDSPFIHIGGDECPRTEWRQSATAQARAAELGLADVGLLQSWFTSQFADHLREHGRRVIGWDEIMDGGAPADAVIAVWREFSLAAKALAAGHDVIVGPAEAVYLDHYASDDPREPLHIHGHLPLETIAEFEPVPSGFAGAERDDVEPPGQVLGVQAQLWSEYLPTPKAVEYSAFPRLAAVADMAWTSAENRRRHPVTERISSHLVRLDALGVNYRPLSGPHPWQQGGTGARARYDHR</sequence>
<evidence type="ECO:0000256" key="3">
    <source>
        <dbReference type="ARBA" id="ARBA00012663"/>
    </source>
</evidence>
<dbReference type="InterPro" id="IPR025705">
    <property type="entry name" value="Beta_hexosaminidase_sua/sub"/>
</dbReference>
<dbReference type="Pfam" id="PF02838">
    <property type="entry name" value="Glyco_hydro_20b"/>
    <property type="match status" value="1"/>
</dbReference>
<keyword evidence="4 10" id="KW-0378">Hydrolase</keyword>
<dbReference type="GO" id="GO:0004563">
    <property type="term" value="F:beta-N-acetylhexosaminidase activity"/>
    <property type="evidence" value="ECO:0007669"/>
    <property type="project" value="UniProtKB-EC"/>
</dbReference>
<evidence type="ECO:0000256" key="7">
    <source>
        <dbReference type="SAM" id="MobiDB-lite"/>
    </source>
</evidence>
<dbReference type="PANTHER" id="PTHR22600:SF57">
    <property type="entry name" value="BETA-N-ACETYLHEXOSAMINIDASE"/>
    <property type="match status" value="1"/>
</dbReference>
<dbReference type="Pfam" id="PF00728">
    <property type="entry name" value="Glyco_hydro_20"/>
    <property type="match status" value="1"/>
</dbReference>
<name>A0A7K3MB32_9ACTN</name>
<dbReference type="GO" id="GO:0030203">
    <property type="term" value="P:glycosaminoglycan metabolic process"/>
    <property type="evidence" value="ECO:0007669"/>
    <property type="project" value="TreeGrafter"/>
</dbReference>
<gene>
    <name evidence="10" type="ORF">F7O44_25645</name>
</gene>
<proteinExistence type="inferred from homology"/>
<dbReference type="InterPro" id="IPR015883">
    <property type="entry name" value="Glyco_hydro_20_cat"/>
</dbReference>
<reference evidence="10 11" key="1">
    <citation type="submission" date="2019-11" db="EMBL/GenBank/DDBJ databases">
        <authorList>
            <person name="Li X.-J."/>
            <person name="Feng X.-M."/>
        </authorList>
    </citation>
    <scope>NUCLEOTIDE SEQUENCE [LARGE SCALE GENOMIC DNA]</scope>
    <source>
        <strain evidence="10 11">XMNu-373</strain>
    </source>
</reference>
<dbReference type="EMBL" id="WLZY01000012">
    <property type="protein sequence ID" value="NDL60466.1"/>
    <property type="molecule type" value="Genomic_DNA"/>
</dbReference>
<dbReference type="RefSeq" id="WP_162453177.1">
    <property type="nucleotide sequence ID" value="NZ_WLZY01000012.1"/>
</dbReference>
<evidence type="ECO:0000259" key="9">
    <source>
        <dbReference type="Pfam" id="PF02838"/>
    </source>
</evidence>
<evidence type="ECO:0000313" key="10">
    <source>
        <dbReference type="EMBL" id="NDL60466.1"/>
    </source>
</evidence>